<dbReference type="Proteomes" id="UP000317243">
    <property type="component" value="Unassembled WGS sequence"/>
</dbReference>
<comment type="caution">
    <text evidence="1">The sequence shown here is derived from an EMBL/GenBank/DDBJ whole genome shotgun (WGS) entry which is preliminary data.</text>
</comment>
<keyword evidence="2" id="KW-1185">Reference proteome</keyword>
<reference evidence="1 2" key="1">
    <citation type="submission" date="2019-02" db="EMBL/GenBank/DDBJ databases">
        <title>Deep-cultivation of Planctomycetes and their phenomic and genomic characterization uncovers novel biology.</title>
        <authorList>
            <person name="Wiegand S."/>
            <person name="Jogler M."/>
            <person name="Boedeker C."/>
            <person name="Pinto D."/>
            <person name="Vollmers J."/>
            <person name="Rivas-Marin E."/>
            <person name="Kohn T."/>
            <person name="Peeters S.H."/>
            <person name="Heuer A."/>
            <person name="Rast P."/>
            <person name="Oberbeckmann S."/>
            <person name="Bunk B."/>
            <person name="Jeske O."/>
            <person name="Meyerdierks A."/>
            <person name="Storesund J.E."/>
            <person name="Kallscheuer N."/>
            <person name="Luecker S."/>
            <person name="Lage O.M."/>
            <person name="Pohl T."/>
            <person name="Merkel B.J."/>
            <person name="Hornburger P."/>
            <person name="Mueller R.-W."/>
            <person name="Bruemmer F."/>
            <person name="Labrenz M."/>
            <person name="Spormann A.M."/>
            <person name="Op Den Camp H."/>
            <person name="Overmann J."/>
            <person name="Amann R."/>
            <person name="Jetten M.S.M."/>
            <person name="Mascher T."/>
            <person name="Medema M.H."/>
            <person name="Devos D.P."/>
            <person name="Kaster A.-K."/>
            <person name="Ovreas L."/>
            <person name="Rohde M."/>
            <person name="Galperin M.Y."/>
            <person name="Jogler C."/>
        </authorList>
    </citation>
    <scope>NUCLEOTIDE SEQUENCE [LARGE SCALE GENOMIC DNA]</scope>
    <source>
        <strain evidence="1 2">KOR42</strain>
    </source>
</reference>
<name>A0A5C5XAI4_9PLAN</name>
<dbReference type="AlphaFoldDB" id="A0A5C5XAI4"/>
<organism evidence="1 2">
    <name type="scientific">Thalassoglobus neptunius</name>
    <dbReference type="NCBI Taxonomy" id="1938619"/>
    <lineage>
        <taxon>Bacteria</taxon>
        <taxon>Pseudomonadati</taxon>
        <taxon>Planctomycetota</taxon>
        <taxon>Planctomycetia</taxon>
        <taxon>Planctomycetales</taxon>
        <taxon>Planctomycetaceae</taxon>
        <taxon>Thalassoglobus</taxon>
    </lineage>
</organism>
<protein>
    <submittedName>
        <fullName evidence="1">Uncharacterized protein</fullName>
    </submittedName>
</protein>
<gene>
    <name evidence="1" type="ORF">KOR42_22590</name>
</gene>
<sequence>MRLTYGNYRHEIYETSASATAKVLRTPRGHPYAVERRIALKGQLHAETQSELKSKIENVLQAYSQDGGDFSLDWNDGAQTPDLAIRNRDCIGGIRVISRPTNQQVYNAEYSTYWDYAIELEAIERIAAVNTQFLWSFEETIEFTGTGGPSRVGIALKRERGDIQRPRRFTLCHAVQSGKVVGLNGPPDIFVPRPRWAAFENEELRRYSFFSPKNQNGTFTEFGIAYSYSFIHNAPFPGSPYATAQ</sequence>
<dbReference type="OrthoDB" id="257744at2"/>
<proteinExistence type="predicted"/>
<dbReference type="EMBL" id="SIHI01000001">
    <property type="protein sequence ID" value="TWT58872.1"/>
    <property type="molecule type" value="Genomic_DNA"/>
</dbReference>
<dbReference type="RefSeq" id="WP_146509563.1">
    <property type="nucleotide sequence ID" value="NZ_SIHI01000001.1"/>
</dbReference>
<evidence type="ECO:0000313" key="2">
    <source>
        <dbReference type="Proteomes" id="UP000317243"/>
    </source>
</evidence>
<accession>A0A5C5XAI4</accession>
<evidence type="ECO:0000313" key="1">
    <source>
        <dbReference type="EMBL" id="TWT58872.1"/>
    </source>
</evidence>